<dbReference type="Proteomes" id="UP000324222">
    <property type="component" value="Unassembled WGS sequence"/>
</dbReference>
<accession>A0A5B7G4E6</accession>
<sequence>MGHDSLSTVISTALVAPTPPLRQAALALRSSTPPHLHLTAAAISLTSEDDEETQALVFGCRDASVTRQPKVVTLPCITSQEKCAA</sequence>
<reference evidence="1 2" key="1">
    <citation type="submission" date="2019-05" db="EMBL/GenBank/DDBJ databases">
        <title>Another draft genome of Portunus trituberculatus and its Hox gene families provides insights of decapod evolution.</title>
        <authorList>
            <person name="Jeong J.-H."/>
            <person name="Song I."/>
            <person name="Kim S."/>
            <person name="Choi T."/>
            <person name="Kim D."/>
            <person name="Ryu S."/>
            <person name="Kim W."/>
        </authorList>
    </citation>
    <scope>NUCLEOTIDE SEQUENCE [LARGE SCALE GENOMIC DNA]</scope>
    <source>
        <tissue evidence="1">Muscle</tissue>
    </source>
</reference>
<organism evidence="1 2">
    <name type="scientific">Portunus trituberculatus</name>
    <name type="common">Swimming crab</name>
    <name type="synonym">Neptunus trituberculatus</name>
    <dbReference type="NCBI Taxonomy" id="210409"/>
    <lineage>
        <taxon>Eukaryota</taxon>
        <taxon>Metazoa</taxon>
        <taxon>Ecdysozoa</taxon>
        <taxon>Arthropoda</taxon>
        <taxon>Crustacea</taxon>
        <taxon>Multicrustacea</taxon>
        <taxon>Malacostraca</taxon>
        <taxon>Eumalacostraca</taxon>
        <taxon>Eucarida</taxon>
        <taxon>Decapoda</taxon>
        <taxon>Pleocyemata</taxon>
        <taxon>Brachyura</taxon>
        <taxon>Eubrachyura</taxon>
        <taxon>Portunoidea</taxon>
        <taxon>Portunidae</taxon>
        <taxon>Portuninae</taxon>
        <taxon>Portunus</taxon>
    </lineage>
</organism>
<evidence type="ECO:0000313" key="1">
    <source>
        <dbReference type="EMBL" id="MPC54751.1"/>
    </source>
</evidence>
<evidence type="ECO:0000313" key="2">
    <source>
        <dbReference type="Proteomes" id="UP000324222"/>
    </source>
</evidence>
<protein>
    <submittedName>
        <fullName evidence="1">Uncharacterized protein</fullName>
    </submittedName>
</protein>
<proteinExistence type="predicted"/>
<name>A0A5B7G4E6_PORTR</name>
<gene>
    <name evidence="1" type="ORF">E2C01_048676</name>
</gene>
<dbReference type="EMBL" id="VSRR010012609">
    <property type="protein sequence ID" value="MPC54751.1"/>
    <property type="molecule type" value="Genomic_DNA"/>
</dbReference>
<keyword evidence="2" id="KW-1185">Reference proteome</keyword>
<dbReference type="AlphaFoldDB" id="A0A5B7G4E6"/>
<comment type="caution">
    <text evidence="1">The sequence shown here is derived from an EMBL/GenBank/DDBJ whole genome shotgun (WGS) entry which is preliminary data.</text>
</comment>